<reference evidence="6 7" key="2">
    <citation type="journal article" date="2011" name="Mol. Biol. Evol.">
        <title>Unity in variety--the pan-genome of the Chlamydiae.</title>
        <authorList>
            <person name="Collingro A."/>
            <person name="Tischler P."/>
            <person name="Weinmaier T."/>
            <person name="Penz T."/>
            <person name="Heinz E."/>
            <person name="Brunham R.C."/>
            <person name="Read T.D."/>
            <person name="Bavoil P.M."/>
            <person name="Sachse K."/>
            <person name="Kahane S."/>
            <person name="Friedman M.G."/>
            <person name="Rattei T."/>
            <person name="Myers G.S."/>
            <person name="Horn M."/>
        </authorList>
    </citation>
    <scope>NUCLEOTIDE SEQUENCE [LARGE SCALE GENOMIC DNA]</scope>
    <source>
        <strain evidence="7">UV7</strain>
    </source>
</reference>
<dbReference type="SFLD" id="SFLDG00180">
    <property type="entry name" value="muconate_cycloisomerase"/>
    <property type="match status" value="1"/>
</dbReference>
<evidence type="ECO:0000259" key="5">
    <source>
        <dbReference type="SMART" id="SM00922"/>
    </source>
</evidence>
<dbReference type="CDD" id="cd03320">
    <property type="entry name" value="OSBS"/>
    <property type="match status" value="1"/>
</dbReference>
<dbReference type="NCBIfam" id="TIGR01927">
    <property type="entry name" value="menC_gam_Gplu"/>
    <property type="match status" value="1"/>
</dbReference>
<evidence type="ECO:0000256" key="3">
    <source>
        <dbReference type="ARBA" id="ARBA00023239"/>
    </source>
</evidence>
<dbReference type="GO" id="GO:0009234">
    <property type="term" value="P:menaquinone biosynthetic process"/>
    <property type="evidence" value="ECO:0007669"/>
    <property type="project" value="UniProtKB-UniRule"/>
</dbReference>
<keyword evidence="3" id="KW-0456">Lyase</keyword>
<dbReference type="InterPro" id="IPR041338">
    <property type="entry name" value="OSBS_N"/>
</dbReference>
<dbReference type="Pfam" id="PF13378">
    <property type="entry name" value="MR_MLE_C"/>
    <property type="match status" value="1"/>
</dbReference>
<dbReference type="SFLD" id="SFLDS00001">
    <property type="entry name" value="Enolase"/>
    <property type="match status" value="1"/>
</dbReference>
<evidence type="ECO:0000256" key="2">
    <source>
        <dbReference type="ARBA" id="ARBA00022842"/>
    </source>
</evidence>
<evidence type="ECO:0000313" key="6">
    <source>
        <dbReference type="EMBL" id="CCB85350.1"/>
    </source>
</evidence>
<dbReference type="InterPro" id="IPR013342">
    <property type="entry name" value="Mandelate_racemase_C"/>
</dbReference>
<dbReference type="HOGENOM" id="CLU_030273_0_1_0"/>
<dbReference type="eggNOG" id="COG1441">
    <property type="taxonomic scope" value="Bacteria"/>
</dbReference>
<name>F8KWF2_PARAV</name>
<organism evidence="6 7">
    <name type="scientific">Parachlamydia acanthamoebae (strain UV7)</name>
    <dbReference type="NCBI Taxonomy" id="765952"/>
    <lineage>
        <taxon>Bacteria</taxon>
        <taxon>Pseudomonadati</taxon>
        <taxon>Chlamydiota</taxon>
        <taxon>Chlamydiia</taxon>
        <taxon>Parachlamydiales</taxon>
        <taxon>Parachlamydiaceae</taxon>
        <taxon>Parachlamydia</taxon>
    </lineage>
</organism>
<dbReference type="SUPFAM" id="SSF51604">
    <property type="entry name" value="Enolase C-terminal domain-like"/>
    <property type="match status" value="1"/>
</dbReference>
<dbReference type="Pfam" id="PF21508">
    <property type="entry name" value="MenC_N"/>
    <property type="match status" value="1"/>
</dbReference>
<dbReference type="SMART" id="SM00922">
    <property type="entry name" value="MR_MLE"/>
    <property type="match status" value="1"/>
</dbReference>
<dbReference type="SUPFAM" id="SSF54826">
    <property type="entry name" value="Enolase N-terminal domain-like"/>
    <property type="match status" value="1"/>
</dbReference>
<dbReference type="Proteomes" id="UP000000495">
    <property type="component" value="Chromosome"/>
</dbReference>
<dbReference type="EC" id="4.2.1.113" evidence="4"/>
<dbReference type="SFLD" id="SFLDF00009">
    <property type="entry name" value="o-succinylbenzoate_synthase"/>
    <property type="match status" value="1"/>
</dbReference>
<keyword evidence="1" id="KW-0479">Metal-binding</keyword>
<dbReference type="PANTHER" id="PTHR48073:SF2">
    <property type="entry name" value="O-SUCCINYLBENZOATE SYNTHASE"/>
    <property type="match status" value="1"/>
</dbReference>
<dbReference type="RefSeq" id="WP_006340323.1">
    <property type="nucleotide sequence ID" value="NC_015702.1"/>
</dbReference>
<dbReference type="EMBL" id="FR872580">
    <property type="protein sequence ID" value="CCB85350.1"/>
    <property type="molecule type" value="Genomic_DNA"/>
</dbReference>
<feature type="domain" description="Mandelate racemase/muconate lactonizing enzyme C-terminal" evidence="5">
    <location>
        <begin position="119"/>
        <end position="209"/>
    </location>
</feature>
<dbReference type="GO" id="GO:0043748">
    <property type="term" value="F:O-succinylbenzoate synthase activity"/>
    <property type="evidence" value="ECO:0007669"/>
    <property type="project" value="UniProtKB-EC"/>
</dbReference>
<dbReference type="GO" id="GO:0046872">
    <property type="term" value="F:metal ion binding"/>
    <property type="evidence" value="ECO:0007669"/>
    <property type="project" value="UniProtKB-KW"/>
</dbReference>
<dbReference type="InterPro" id="IPR029017">
    <property type="entry name" value="Enolase-like_N"/>
</dbReference>
<sequence>MRIQTLSLFPYQIPLKNHQMREGVLLHVVDQLGNSGWGEIAPLPKWSRETLKEALAELIQKKQDLLNHIWEKSTCLKELAKFDLCPSLTFGFESALFSILNPLPSTFIPVSALFMGSVEEIMQQATLRYAEGFTSAKLKVSNLTFKEAESIIALLKNRFRLRIDVNRAWNTKESLDFFSQYSFDAFDYVEEPFQNPQDLTLFQLPLAVDESFPHDLSLEDLEKIPALKAVIYKPTIQGGLLGCLDLHEWTLKKGISLVLSSSFESDIGLAHVASLAKRLSLTASVGLGTYHYLSQYLNTYPLQFSNAHIHIPERIIPKLEDDP</sequence>
<dbReference type="InterPro" id="IPR029065">
    <property type="entry name" value="Enolase_C-like"/>
</dbReference>
<dbReference type="PANTHER" id="PTHR48073">
    <property type="entry name" value="O-SUCCINYLBENZOATE SYNTHASE-RELATED"/>
    <property type="match status" value="1"/>
</dbReference>
<dbReference type="AlphaFoldDB" id="F8KWF2"/>
<accession>F8KWF2</accession>
<gene>
    <name evidence="6" type="ordered locus">PUV_04000</name>
</gene>
<dbReference type="InterPro" id="IPR036849">
    <property type="entry name" value="Enolase-like_C_sf"/>
</dbReference>
<protein>
    <recommendedName>
        <fullName evidence="4">o-succinylbenzoate synthase</fullName>
        <ecNumber evidence="4">4.2.1.113</ecNumber>
    </recommendedName>
</protein>
<keyword evidence="2" id="KW-0460">Magnesium</keyword>
<evidence type="ECO:0000256" key="4">
    <source>
        <dbReference type="NCBIfam" id="TIGR01927"/>
    </source>
</evidence>
<reference key="1">
    <citation type="journal article" date="2011" name="Mol. Biol. Evol.">
        <title>Unity in variety -- the pan-genome of the Chlamydiae.</title>
        <authorList>
            <person name="Collingro A."/>
            <person name="Tischler P."/>
            <person name="Weinmaier T."/>
            <person name="Penz T."/>
            <person name="Heinz E."/>
            <person name="Brunham R.C."/>
            <person name="Read T.D."/>
            <person name="Bavoil P.M."/>
            <person name="Sachse K."/>
            <person name="Kahane S."/>
            <person name="Friedman M.G."/>
            <person name="Rattei T."/>
            <person name="Myers G.S.A."/>
            <person name="Horn M."/>
        </authorList>
    </citation>
    <scope>NUCLEOTIDE SEQUENCE</scope>
    <source>
        <strain>UV7</strain>
    </source>
</reference>
<dbReference type="STRING" id="765952.PUV_04000"/>
<dbReference type="OrthoDB" id="3725747at2"/>
<dbReference type="Gene3D" id="3.30.390.10">
    <property type="entry name" value="Enolase-like, N-terminal domain"/>
    <property type="match status" value="1"/>
</dbReference>
<keyword evidence="7" id="KW-1185">Reference proteome</keyword>
<evidence type="ECO:0000313" key="7">
    <source>
        <dbReference type="Proteomes" id="UP000000495"/>
    </source>
</evidence>
<evidence type="ECO:0000256" key="1">
    <source>
        <dbReference type="ARBA" id="ARBA00022723"/>
    </source>
</evidence>
<proteinExistence type="predicted"/>
<dbReference type="KEGG" id="puv:PUV_04000"/>
<dbReference type="Gene3D" id="3.20.20.120">
    <property type="entry name" value="Enolase-like C-terminal domain"/>
    <property type="match status" value="1"/>
</dbReference>